<comment type="pathway">
    <text evidence="3 13 14">Sulfur metabolism; hydrogen sulfide biosynthesis; sulfite from sulfate: step 2/3.</text>
</comment>
<dbReference type="HAMAP" id="MF_00065">
    <property type="entry name" value="Adenylyl_sulf_kinase"/>
    <property type="match status" value="1"/>
</dbReference>
<evidence type="ECO:0000256" key="7">
    <source>
        <dbReference type="ARBA" id="ARBA00022741"/>
    </source>
</evidence>
<dbReference type="CDD" id="cd02027">
    <property type="entry name" value="APSK"/>
    <property type="match status" value="1"/>
</dbReference>
<evidence type="ECO:0000256" key="3">
    <source>
        <dbReference type="ARBA" id="ARBA00004806"/>
    </source>
</evidence>
<dbReference type="PANTHER" id="PTHR11055">
    <property type="entry name" value="BIFUNCTIONAL 3'-PHOSPHOADENOSINE 5'-PHOSPHOSULFATE SYNTHASE"/>
    <property type="match status" value="1"/>
</dbReference>
<dbReference type="NCBIfam" id="NF003013">
    <property type="entry name" value="PRK03846.1"/>
    <property type="match status" value="1"/>
</dbReference>
<evidence type="ECO:0000256" key="5">
    <source>
        <dbReference type="ARBA" id="ARBA00012121"/>
    </source>
</evidence>
<evidence type="ECO:0000256" key="13">
    <source>
        <dbReference type="HAMAP-Rule" id="MF_00065"/>
    </source>
</evidence>
<dbReference type="Proteomes" id="UP000011910">
    <property type="component" value="Unassembled WGS sequence"/>
</dbReference>
<dbReference type="Gene3D" id="3.40.50.300">
    <property type="entry name" value="P-loop containing nucleotide triphosphate hydrolases"/>
    <property type="match status" value="1"/>
</dbReference>
<dbReference type="RefSeq" id="WP_009193949.1">
    <property type="nucleotide sequence ID" value="NZ_AODQ01000008.1"/>
</dbReference>
<dbReference type="InterPro" id="IPR002891">
    <property type="entry name" value="APS"/>
</dbReference>
<evidence type="ECO:0000256" key="6">
    <source>
        <dbReference type="ARBA" id="ARBA00022679"/>
    </source>
</evidence>
<dbReference type="GO" id="GO:0000103">
    <property type="term" value="P:sulfate assimilation"/>
    <property type="evidence" value="ECO:0007669"/>
    <property type="project" value="UniProtKB-UniRule"/>
</dbReference>
<keyword evidence="9 13" id="KW-0067">ATP-binding</keyword>
<dbReference type="GO" id="GO:0004020">
    <property type="term" value="F:adenylylsulfate kinase activity"/>
    <property type="evidence" value="ECO:0007669"/>
    <property type="project" value="UniProtKB-UniRule"/>
</dbReference>
<keyword evidence="17" id="KW-1185">Reference proteome</keyword>
<dbReference type="NCBIfam" id="TIGR00455">
    <property type="entry name" value="apsK"/>
    <property type="match status" value="1"/>
</dbReference>
<name>M7NAQ6_9BACT</name>
<organism evidence="16 17">
    <name type="scientific">Cesiribacter andamanensis AMV16</name>
    <dbReference type="NCBI Taxonomy" id="1279009"/>
    <lineage>
        <taxon>Bacteria</taxon>
        <taxon>Pseudomonadati</taxon>
        <taxon>Bacteroidota</taxon>
        <taxon>Cytophagia</taxon>
        <taxon>Cytophagales</taxon>
        <taxon>Cesiribacteraceae</taxon>
        <taxon>Cesiribacter</taxon>
    </lineage>
</organism>
<feature type="active site" description="Phosphoserine intermediate" evidence="13">
    <location>
        <position position="109"/>
    </location>
</feature>
<evidence type="ECO:0000256" key="12">
    <source>
        <dbReference type="ARBA" id="ARBA00031464"/>
    </source>
</evidence>
<evidence type="ECO:0000256" key="11">
    <source>
        <dbReference type="ARBA" id="ARBA00031393"/>
    </source>
</evidence>
<keyword evidence="8 13" id="KW-0418">Kinase</keyword>
<evidence type="ECO:0000256" key="14">
    <source>
        <dbReference type="RuleBase" id="RU004347"/>
    </source>
</evidence>
<proteinExistence type="inferred from homology"/>
<dbReference type="EMBL" id="AODQ01000008">
    <property type="protein sequence ID" value="EMR04256.1"/>
    <property type="molecule type" value="Genomic_DNA"/>
</dbReference>
<comment type="catalytic activity">
    <reaction evidence="1 13 14">
        <text>adenosine 5'-phosphosulfate + ATP = 3'-phosphoadenylyl sulfate + ADP + H(+)</text>
        <dbReference type="Rhea" id="RHEA:24152"/>
        <dbReference type="ChEBI" id="CHEBI:15378"/>
        <dbReference type="ChEBI" id="CHEBI:30616"/>
        <dbReference type="ChEBI" id="CHEBI:58243"/>
        <dbReference type="ChEBI" id="CHEBI:58339"/>
        <dbReference type="ChEBI" id="CHEBI:456216"/>
        <dbReference type="EC" id="2.7.1.25"/>
    </reaction>
</comment>
<comment type="function">
    <text evidence="2 13 14">Catalyzes the synthesis of activated sulfate.</text>
</comment>
<dbReference type="PATRIC" id="fig|1279009.4.peg.554"/>
<dbReference type="STRING" id="1279009.ADICEAN_00542"/>
<sequence length="204" mass="23119">MYPVEHIHPIFDRILDRSQKERLLQQRAVVVWLVGLSGSGKSTIAQALEKRLHAEGYLTQLLDGDNLRSGINGDLGFSEADRQENLRRTAEIARLFLHCGIITLCSFISPTREARQKTREIIGEADLLEVYVKCSFAECARRDVKGLYVKALRGEIKNFTGLDAPFEEPEAPWLLLDTEAASEAQCVEQLYQHLIHRIHPQNPS</sequence>
<dbReference type="AlphaFoldDB" id="M7NAQ6"/>
<feature type="domain" description="APS kinase" evidence="15">
    <location>
        <begin position="28"/>
        <end position="176"/>
    </location>
</feature>
<dbReference type="eggNOG" id="COG0529">
    <property type="taxonomic scope" value="Bacteria"/>
</dbReference>
<accession>M7NAQ6</accession>
<evidence type="ECO:0000259" key="15">
    <source>
        <dbReference type="Pfam" id="PF01583"/>
    </source>
</evidence>
<dbReference type="InterPro" id="IPR059117">
    <property type="entry name" value="APS_kinase_dom"/>
</dbReference>
<dbReference type="GO" id="GO:0005524">
    <property type="term" value="F:ATP binding"/>
    <property type="evidence" value="ECO:0007669"/>
    <property type="project" value="UniProtKB-UniRule"/>
</dbReference>
<gene>
    <name evidence="13 16" type="primary">cysC</name>
    <name evidence="16" type="ORF">ADICEAN_00542</name>
</gene>
<dbReference type="GO" id="GO:0070814">
    <property type="term" value="P:hydrogen sulfide biosynthetic process"/>
    <property type="evidence" value="ECO:0007669"/>
    <property type="project" value="UniProtKB-UniRule"/>
</dbReference>
<evidence type="ECO:0000256" key="2">
    <source>
        <dbReference type="ARBA" id="ARBA00002632"/>
    </source>
</evidence>
<dbReference type="SUPFAM" id="SSF52540">
    <property type="entry name" value="P-loop containing nucleoside triphosphate hydrolases"/>
    <property type="match status" value="1"/>
</dbReference>
<dbReference type="NCBIfam" id="NF004041">
    <property type="entry name" value="PRK05541.1"/>
    <property type="match status" value="1"/>
</dbReference>
<evidence type="ECO:0000256" key="4">
    <source>
        <dbReference type="ARBA" id="ARBA00007008"/>
    </source>
</evidence>
<evidence type="ECO:0000256" key="9">
    <source>
        <dbReference type="ARBA" id="ARBA00022840"/>
    </source>
</evidence>
<feature type="binding site" evidence="13">
    <location>
        <begin position="35"/>
        <end position="42"/>
    </location>
    <ligand>
        <name>ATP</name>
        <dbReference type="ChEBI" id="CHEBI:30616"/>
    </ligand>
</feature>
<evidence type="ECO:0000313" key="17">
    <source>
        <dbReference type="Proteomes" id="UP000011910"/>
    </source>
</evidence>
<reference evidence="16 17" key="1">
    <citation type="journal article" date="2013" name="Genome Announc.">
        <title>Draft Genome Sequence of Cesiribacter andamanensis Strain AMV16T, Isolated from a Soil Sample from a Mud Volcano in the Andaman Islands, India.</title>
        <authorList>
            <person name="Shivaji S."/>
            <person name="Ara S."/>
            <person name="Begum Z."/>
            <person name="Srinivas T.N."/>
            <person name="Singh A."/>
            <person name="Kumar Pinnaka A."/>
        </authorList>
    </citation>
    <scope>NUCLEOTIDE SEQUENCE [LARGE SCALE GENOMIC DNA]</scope>
    <source>
        <strain evidence="16 17">AMV16</strain>
    </source>
</reference>
<protein>
    <recommendedName>
        <fullName evidence="5 13">Adenylyl-sulfate kinase</fullName>
        <ecNumber evidence="5 13">2.7.1.25</ecNumber>
    </recommendedName>
    <alternativeName>
        <fullName evidence="11 13">APS kinase</fullName>
    </alternativeName>
    <alternativeName>
        <fullName evidence="12 13">ATP adenosine-5'-phosphosulfate 3'-phosphotransferase</fullName>
    </alternativeName>
    <alternativeName>
        <fullName evidence="10 13">Adenosine-5'-phosphosulfate kinase</fullName>
    </alternativeName>
</protein>
<dbReference type="PANTHER" id="PTHR11055:SF1">
    <property type="entry name" value="PAPS SYNTHETASE, ISOFORM D"/>
    <property type="match status" value="1"/>
</dbReference>
<keyword evidence="7 13" id="KW-0547">Nucleotide-binding</keyword>
<dbReference type="UniPathway" id="UPA00140">
    <property type="reaction ID" value="UER00205"/>
</dbReference>
<comment type="similarity">
    <text evidence="4 13 14">Belongs to the APS kinase family.</text>
</comment>
<dbReference type="InterPro" id="IPR027417">
    <property type="entry name" value="P-loop_NTPase"/>
</dbReference>
<dbReference type="EC" id="2.7.1.25" evidence="5 13"/>
<evidence type="ECO:0000256" key="1">
    <source>
        <dbReference type="ARBA" id="ARBA00001823"/>
    </source>
</evidence>
<keyword evidence="13" id="KW-0597">Phosphoprotein</keyword>
<evidence type="ECO:0000256" key="8">
    <source>
        <dbReference type="ARBA" id="ARBA00022777"/>
    </source>
</evidence>
<evidence type="ECO:0000313" key="16">
    <source>
        <dbReference type="EMBL" id="EMR04256.1"/>
    </source>
</evidence>
<keyword evidence="6 13" id="KW-0808">Transferase</keyword>
<dbReference type="Pfam" id="PF01583">
    <property type="entry name" value="APS_kinase"/>
    <property type="match status" value="1"/>
</dbReference>
<comment type="caution">
    <text evidence="16">The sequence shown here is derived from an EMBL/GenBank/DDBJ whole genome shotgun (WGS) entry which is preliminary data.</text>
</comment>
<evidence type="ECO:0000256" key="10">
    <source>
        <dbReference type="ARBA" id="ARBA00029724"/>
    </source>
</evidence>